<sequence>MEDQPVHHSKINLFTEVSSSEINKPKVAEMSMRKGKSRITGRKTLADTSNMPQGFTASNQFHKSGPSSDALRKHLEQLQKENAALMKHLADKNKVIELGGTEMQKLRVTLEKVKQQNLQLAQSNSQMLAELNSVKERVSIPGKCEQKALNHEIGCKNGLIIAKNLELEHNKVTEPEDTEGCTVAEGDDDKHYTNSRRQISKGLVQSNKKIQDNDKGKSKRLQTRRQSAKFKLDDPKPTQDSLKIEDIGDVSPCSLPATDDNDQVKVNDSNGGTSSSSSKMEDKEGDYFQDYNKPKEHKRTSLSRPVREAAKKVQSYKEVNLIVKMRRE</sequence>
<gene>
    <name evidence="1" type="ORF">L1987_62159</name>
</gene>
<reference evidence="2" key="1">
    <citation type="journal article" date="2022" name="Mol. Ecol. Resour.">
        <title>The genomes of chicory, endive, great burdock and yacon provide insights into Asteraceae palaeo-polyploidization history and plant inulin production.</title>
        <authorList>
            <person name="Fan W."/>
            <person name="Wang S."/>
            <person name="Wang H."/>
            <person name="Wang A."/>
            <person name="Jiang F."/>
            <person name="Liu H."/>
            <person name="Zhao H."/>
            <person name="Xu D."/>
            <person name="Zhang Y."/>
        </authorList>
    </citation>
    <scope>NUCLEOTIDE SEQUENCE [LARGE SCALE GENOMIC DNA]</scope>
    <source>
        <strain evidence="2">cv. Yunnan</strain>
    </source>
</reference>
<protein>
    <submittedName>
        <fullName evidence="1">Uncharacterized protein</fullName>
    </submittedName>
</protein>
<dbReference type="Proteomes" id="UP001056120">
    <property type="component" value="Linkage Group LG21"/>
</dbReference>
<name>A0ACB9C9X2_9ASTR</name>
<comment type="caution">
    <text evidence="1">The sequence shown here is derived from an EMBL/GenBank/DDBJ whole genome shotgun (WGS) entry which is preliminary data.</text>
</comment>
<evidence type="ECO:0000313" key="1">
    <source>
        <dbReference type="EMBL" id="KAI3730977.1"/>
    </source>
</evidence>
<evidence type="ECO:0000313" key="2">
    <source>
        <dbReference type="Proteomes" id="UP001056120"/>
    </source>
</evidence>
<accession>A0ACB9C9X2</accession>
<organism evidence="1 2">
    <name type="scientific">Smallanthus sonchifolius</name>
    <dbReference type="NCBI Taxonomy" id="185202"/>
    <lineage>
        <taxon>Eukaryota</taxon>
        <taxon>Viridiplantae</taxon>
        <taxon>Streptophyta</taxon>
        <taxon>Embryophyta</taxon>
        <taxon>Tracheophyta</taxon>
        <taxon>Spermatophyta</taxon>
        <taxon>Magnoliopsida</taxon>
        <taxon>eudicotyledons</taxon>
        <taxon>Gunneridae</taxon>
        <taxon>Pentapetalae</taxon>
        <taxon>asterids</taxon>
        <taxon>campanulids</taxon>
        <taxon>Asterales</taxon>
        <taxon>Asteraceae</taxon>
        <taxon>Asteroideae</taxon>
        <taxon>Heliantheae alliance</taxon>
        <taxon>Millerieae</taxon>
        <taxon>Smallanthus</taxon>
    </lineage>
</organism>
<proteinExistence type="predicted"/>
<dbReference type="EMBL" id="CM042038">
    <property type="protein sequence ID" value="KAI3730977.1"/>
    <property type="molecule type" value="Genomic_DNA"/>
</dbReference>
<reference evidence="1 2" key="2">
    <citation type="journal article" date="2022" name="Mol. Ecol. Resour.">
        <title>The genomes of chicory, endive, great burdock and yacon provide insights into Asteraceae paleo-polyploidization history and plant inulin production.</title>
        <authorList>
            <person name="Fan W."/>
            <person name="Wang S."/>
            <person name="Wang H."/>
            <person name="Wang A."/>
            <person name="Jiang F."/>
            <person name="Liu H."/>
            <person name="Zhao H."/>
            <person name="Xu D."/>
            <person name="Zhang Y."/>
        </authorList>
    </citation>
    <scope>NUCLEOTIDE SEQUENCE [LARGE SCALE GENOMIC DNA]</scope>
    <source>
        <strain evidence="2">cv. Yunnan</strain>
        <tissue evidence="1">Leaves</tissue>
    </source>
</reference>
<keyword evidence="2" id="KW-1185">Reference proteome</keyword>